<dbReference type="PANTHER" id="PTHR43132:SF2">
    <property type="entry name" value="ARSENICAL RESISTANCE OPERON REPRESSOR ARSR-RELATED"/>
    <property type="match status" value="1"/>
</dbReference>
<keyword evidence="6" id="KW-1185">Reference proteome</keyword>
<proteinExistence type="predicted"/>
<evidence type="ECO:0000313" key="5">
    <source>
        <dbReference type="EMBL" id="QAR34450.1"/>
    </source>
</evidence>
<dbReference type="Proteomes" id="UP000287502">
    <property type="component" value="Chromosome"/>
</dbReference>
<dbReference type="InterPro" id="IPR036390">
    <property type="entry name" value="WH_DNA-bd_sf"/>
</dbReference>
<dbReference type="Pfam" id="PF01022">
    <property type="entry name" value="HTH_5"/>
    <property type="match status" value="1"/>
</dbReference>
<evidence type="ECO:0000256" key="1">
    <source>
        <dbReference type="ARBA" id="ARBA00023015"/>
    </source>
</evidence>
<protein>
    <submittedName>
        <fullName evidence="5">Transcriptional regulator</fullName>
    </submittedName>
</protein>
<dbReference type="GO" id="GO:0003700">
    <property type="term" value="F:DNA-binding transcription factor activity"/>
    <property type="evidence" value="ECO:0007669"/>
    <property type="project" value="InterPro"/>
</dbReference>
<evidence type="ECO:0000256" key="2">
    <source>
        <dbReference type="ARBA" id="ARBA00023125"/>
    </source>
</evidence>
<dbReference type="EMBL" id="CP035108">
    <property type="protein sequence ID" value="QAR34450.1"/>
    <property type="molecule type" value="Genomic_DNA"/>
</dbReference>
<dbReference type="InterPro" id="IPR051011">
    <property type="entry name" value="Metal_resp_trans_reg"/>
</dbReference>
<dbReference type="InterPro" id="IPR036388">
    <property type="entry name" value="WH-like_DNA-bd_sf"/>
</dbReference>
<dbReference type="NCBIfam" id="NF033788">
    <property type="entry name" value="HTH_metalloreg"/>
    <property type="match status" value="1"/>
</dbReference>
<dbReference type="InterPro" id="IPR001845">
    <property type="entry name" value="HTH_ArsR_DNA-bd_dom"/>
</dbReference>
<dbReference type="PRINTS" id="PR00778">
    <property type="entry name" value="HTHARSR"/>
</dbReference>
<gene>
    <name evidence="5" type="ORF">EP073_02055</name>
</gene>
<evidence type="ECO:0000256" key="3">
    <source>
        <dbReference type="ARBA" id="ARBA00023163"/>
    </source>
</evidence>
<dbReference type="GO" id="GO:0003677">
    <property type="term" value="F:DNA binding"/>
    <property type="evidence" value="ECO:0007669"/>
    <property type="project" value="UniProtKB-KW"/>
</dbReference>
<dbReference type="AlphaFoldDB" id="A0A3R5V0V2"/>
<dbReference type="OrthoDB" id="9800238at2"/>
<dbReference type="SUPFAM" id="SSF46785">
    <property type="entry name" value="Winged helix' DNA-binding domain"/>
    <property type="match status" value="1"/>
</dbReference>
<feature type="domain" description="HTH arsR-type" evidence="4">
    <location>
        <begin position="1"/>
        <end position="72"/>
    </location>
</feature>
<organism evidence="5 6">
    <name type="scientific">Geovibrio thiophilus</name>
    <dbReference type="NCBI Taxonomy" id="139438"/>
    <lineage>
        <taxon>Bacteria</taxon>
        <taxon>Pseudomonadati</taxon>
        <taxon>Deferribacterota</taxon>
        <taxon>Deferribacteres</taxon>
        <taxon>Deferribacterales</taxon>
        <taxon>Geovibrionaceae</taxon>
        <taxon>Geovibrio</taxon>
    </lineage>
</organism>
<reference evidence="5 6" key="1">
    <citation type="submission" date="2019-01" db="EMBL/GenBank/DDBJ databases">
        <title>Geovibrio thiophilus DSM 11263, complete genome.</title>
        <authorList>
            <person name="Spring S."/>
            <person name="Bunk B."/>
            <person name="Sproer C."/>
        </authorList>
    </citation>
    <scope>NUCLEOTIDE SEQUENCE [LARGE SCALE GENOMIC DNA]</scope>
    <source>
        <strain evidence="5 6">DSM 11263</strain>
    </source>
</reference>
<evidence type="ECO:0000259" key="4">
    <source>
        <dbReference type="PROSITE" id="PS50987"/>
    </source>
</evidence>
<dbReference type="PROSITE" id="PS50987">
    <property type="entry name" value="HTH_ARSR_2"/>
    <property type="match status" value="1"/>
</dbReference>
<keyword evidence="3" id="KW-0804">Transcription</keyword>
<name>A0A3R5V0V2_9BACT</name>
<dbReference type="CDD" id="cd00090">
    <property type="entry name" value="HTH_ARSR"/>
    <property type="match status" value="1"/>
</dbReference>
<dbReference type="InterPro" id="IPR011991">
    <property type="entry name" value="ArsR-like_HTH"/>
</dbReference>
<evidence type="ECO:0000313" key="6">
    <source>
        <dbReference type="Proteomes" id="UP000287502"/>
    </source>
</evidence>
<keyword evidence="2" id="KW-0238">DNA-binding</keyword>
<dbReference type="KEGG" id="gtl:EP073_02055"/>
<dbReference type="PANTHER" id="PTHR43132">
    <property type="entry name" value="ARSENICAL RESISTANCE OPERON REPRESSOR ARSR-RELATED"/>
    <property type="match status" value="1"/>
</dbReference>
<sequence>MMLRERPMCVCEIDSVLDIALSTVSSHLKILKTSGIIRDKKDGRWVIYSINEENGFVTEILDIFEKKLAEDVILSGDRIKLATLPESVCTKYQSV</sequence>
<accession>A0A3R5V0V2</accession>
<dbReference type="Gene3D" id="1.10.10.10">
    <property type="entry name" value="Winged helix-like DNA-binding domain superfamily/Winged helix DNA-binding domain"/>
    <property type="match status" value="1"/>
</dbReference>
<keyword evidence="1" id="KW-0805">Transcription regulation</keyword>
<dbReference type="SMART" id="SM00418">
    <property type="entry name" value="HTH_ARSR"/>
    <property type="match status" value="1"/>
</dbReference>